<gene>
    <name evidence="1" type="ORF">AKJ42_00735</name>
</gene>
<reference evidence="1 2" key="1">
    <citation type="journal article" date="2016" name="Sci. Rep.">
        <title>Metabolic traits of an uncultured archaeal lineage -MSBL1- from brine pools of the Red Sea.</title>
        <authorList>
            <person name="Mwirichia R."/>
            <person name="Alam I."/>
            <person name="Rashid M."/>
            <person name="Vinu M."/>
            <person name="Ba-Alawi W."/>
            <person name="Anthony Kamau A."/>
            <person name="Kamanda Ngugi D."/>
            <person name="Goker M."/>
            <person name="Klenk H.P."/>
            <person name="Bajic V."/>
            <person name="Stingl U."/>
        </authorList>
    </citation>
    <scope>NUCLEOTIDE SEQUENCE [LARGE SCALE GENOMIC DNA]</scope>
    <source>
        <strain evidence="1">SCGC-AAA261C02</strain>
    </source>
</reference>
<evidence type="ECO:0000313" key="2">
    <source>
        <dbReference type="Proteomes" id="UP000070520"/>
    </source>
</evidence>
<evidence type="ECO:0000313" key="1">
    <source>
        <dbReference type="EMBL" id="KXB00447.1"/>
    </source>
</evidence>
<keyword evidence="2" id="KW-1185">Reference proteome</keyword>
<evidence type="ECO:0008006" key="3">
    <source>
        <dbReference type="Google" id="ProtNLM"/>
    </source>
</evidence>
<dbReference type="Proteomes" id="UP000070520">
    <property type="component" value="Unassembled WGS sequence"/>
</dbReference>
<sequence>MGNTTIQVKKENLRLLNILKKEIGAKSYNEALEELLAKEFEITKDMFGVDRERISSFKEADRLEDRNASF</sequence>
<name>A0A133V1W9_9EURY</name>
<dbReference type="AlphaFoldDB" id="A0A133V1W9"/>
<protein>
    <recommendedName>
        <fullName evidence="3">VapB-type antitoxin</fullName>
    </recommendedName>
</protein>
<comment type="caution">
    <text evidence="1">The sequence shown here is derived from an EMBL/GenBank/DDBJ whole genome shotgun (WGS) entry which is preliminary data.</text>
</comment>
<dbReference type="EMBL" id="LHXW01000004">
    <property type="protein sequence ID" value="KXB00447.1"/>
    <property type="molecule type" value="Genomic_DNA"/>
</dbReference>
<accession>A0A133V1W9</accession>
<proteinExistence type="predicted"/>
<organism evidence="1 2">
    <name type="scientific">candidate division MSBL1 archaeon SCGC-AAA261C02</name>
    <dbReference type="NCBI Taxonomy" id="1698272"/>
    <lineage>
        <taxon>Archaea</taxon>
        <taxon>Methanobacteriati</taxon>
        <taxon>Methanobacteriota</taxon>
        <taxon>candidate division MSBL1</taxon>
    </lineage>
</organism>